<keyword evidence="3" id="KW-1185">Reference proteome</keyword>
<evidence type="ECO:0000313" key="3">
    <source>
        <dbReference type="Proteomes" id="UP000441389"/>
    </source>
</evidence>
<dbReference type="EMBL" id="WQMS01000014">
    <property type="protein sequence ID" value="MVO78627.1"/>
    <property type="molecule type" value="Genomic_DNA"/>
</dbReference>
<organism evidence="2 3">
    <name type="scientific">Sphingomonas horti</name>
    <dbReference type="NCBI Taxonomy" id="2682842"/>
    <lineage>
        <taxon>Bacteria</taxon>
        <taxon>Pseudomonadati</taxon>
        <taxon>Pseudomonadota</taxon>
        <taxon>Alphaproteobacteria</taxon>
        <taxon>Sphingomonadales</taxon>
        <taxon>Sphingomonadaceae</taxon>
        <taxon>Sphingomonas</taxon>
    </lineage>
</organism>
<name>A0A6I4J2P3_9SPHN</name>
<keyword evidence="1" id="KW-0472">Membrane</keyword>
<dbReference type="Proteomes" id="UP000441389">
    <property type="component" value="Unassembled WGS sequence"/>
</dbReference>
<evidence type="ECO:0000256" key="1">
    <source>
        <dbReference type="SAM" id="Phobius"/>
    </source>
</evidence>
<keyword evidence="1" id="KW-0812">Transmembrane</keyword>
<dbReference type="AlphaFoldDB" id="A0A6I4J2P3"/>
<protein>
    <submittedName>
        <fullName evidence="2">Uncharacterized protein</fullName>
    </submittedName>
</protein>
<feature type="transmembrane region" description="Helical" evidence="1">
    <location>
        <begin position="98"/>
        <end position="129"/>
    </location>
</feature>
<feature type="transmembrane region" description="Helical" evidence="1">
    <location>
        <begin position="12"/>
        <end position="33"/>
    </location>
</feature>
<accession>A0A6I4J2P3</accession>
<gene>
    <name evidence="2" type="ORF">GON01_11885</name>
</gene>
<feature type="transmembrane region" description="Helical" evidence="1">
    <location>
        <begin position="67"/>
        <end position="91"/>
    </location>
</feature>
<evidence type="ECO:0000313" key="2">
    <source>
        <dbReference type="EMBL" id="MVO78627.1"/>
    </source>
</evidence>
<dbReference type="RefSeq" id="WP_157027598.1">
    <property type="nucleotide sequence ID" value="NZ_WQMS01000014.1"/>
</dbReference>
<reference evidence="2 3" key="1">
    <citation type="submission" date="2019-12" db="EMBL/GenBank/DDBJ databases">
        <authorList>
            <person name="Huq M.A."/>
        </authorList>
    </citation>
    <scope>NUCLEOTIDE SEQUENCE [LARGE SCALE GENOMIC DNA]</scope>
    <source>
        <strain evidence="2 3">MAH-20</strain>
    </source>
</reference>
<keyword evidence="1" id="KW-1133">Transmembrane helix</keyword>
<sequence length="132" mass="15204">MRVWWAKQRWHAKLALATWPFFTLTLVLFQLIVPDFYGRTEPGCFWTDAMLPYIACRGTGADGPFSFILTLPLTWLFFMPFFIASAAFALVKGKLIALPLIILCAFWFYSVFQLVRAIVVVIAQAWLFLTSR</sequence>
<proteinExistence type="predicted"/>
<comment type="caution">
    <text evidence="2">The sequence shown here is derived from an EMBL/GenBank/DDBJ whole genome shotgun (WGS) entry which is preliminary data.</text>
</comment>